<dbReference type="KEGG" id="fri:FraEuI1c_6135"/>
<accession>E3J214</accession>
<evidence type="ECO:0000256" key="1">
    <source>
        <dbReference type="SAM" id="Phobius"/>
    </source>
</evidence>
<proteinExistence type="predicted"/>
<reference evidence="2 3" key="1">
    <citation type="submission" date="2010-10" db="EMBL/GenBank/DDBJ databases">
        <title>Complete sequence of Frankia sp. EuI1c.</title>
        <authorList>
            <consortium name="US DOE Joint Genome Institute"/>
            <person name="Lucas S."/>
            <person name="Copeland A."/>
            <person name="Lapidus A."/>
            <person name="Cheng J.-F."/>
            <person name="Bruce D."/>
            <person name="Goodwin L."/>
            <person name="Pitluck S."/>
            <person name="Chertkov O."/>
            <person name="Detter J.C."/>
            <person name="Han C."/>
            <person name="Tapia R."/>
            <person name="Land M."/>
            <person name="Hauser L."/>
            <person name="Jeffries C."/>
            <person name="Kyrpides N."/>
            <person name="Ivanova N."/>
            <person name="Mikhailova N."/>
            <person name="Beauchemin N."/>
            <person name="Sen A."/>
            <person name="Sur S.A."/>
            <person name="Gtari M."/>
            <person name="Wall L."/>
            <person name="Tisa L."/>
            <person name="Woyke T."/>
        </authorList>
    </citation>
    <scope>NUCLEOTIDE SEQUENCE [LARGE SCALE GENOMIC DNA]</scope>
    <source>
        <strain evidence="3">DSM 45817 / CECT 9037 / EuI1c</strain>
    </source>
</reference>
<dbReference type="EMBL" id="CP002299">
    <property type="protein sequence ID" value="ADP84119.1"/>
    <property type="molecule type" value="Genomic_DNA"/>
</dbReference>
<feature type="transmembrane region" description="Helical" evidence="1">
    <location>
        <begin position="23"/>
        <end position="43"/>
    </location>
</feature>
<dbReference type="OrthoDB" id="5066337at2"/>
<organism evidence="2 3">
    <name type="scientific">Pseudofrankia inefficax (strain DSM 45817 / CECT 9037 / DDB 130130 / EuI1c)</name>
    <name type="common">Frankia inefficax</name>
    <dbReference type="NCBI Taxonomy" id="298654"/>
    <lineage>
        <taxon>Bacteria</taxon>
        <taxon>Bacillati</taxon>
        <taxon>Actinomycetota</taxon>
        <taxon>Actinomycetes</taxon>
        <taxon>Frankiales</taxon>
        <taxon>Frankiaceae</taxon>
        <taxon>Pseudofrankia</taxon>
    </lineage>
</organism>
<keyword evidence="1" id="KW-1133">Transmembrane helix</keyword>
<gene>
    <name evidence="2" type="ordered locus">FraEuI1c_6135</name>
</gene>
<keyword evidence="3" id="KW-1185">Reference proteome</keyword>
<evidence type="ECO:0000313" key="2">
    <source>
        <dbReference type="EMBL" id="ADP84119.1"/>
    </source>
</evidence>
<dbReference type="HOGENOM" id="CLU_1222965_0_0_11"/>
<evidence type="ECO:0008006" key="4">
    <source>
        <dbReference type="Google" id="ProtNLM"/>
    </source>
</evidence>
<dbReference type="RefSeq" id="WP_013427237.1">
    <property type="nucleotide sequence ID" value="NC_014666.1"/>
</dbReference>
<feature type="transmembrane region" description="Helical" evidence="1">
    <location>
        <begin position="63"/>
        <end position="84"/>
    </location>
</feature>
<name>E3J214_PSEI1</name>
<dbReference type="AlphaFoldDB" id="E3J214"/>
<keyword evidence="1" id="KW-0812">Transmembrane</keyword>
<evidence type="ECO:0000313" key="3">
    <source>
        <dbReference type="Proteomes" id="UP000002484"/>
    </source>
</evidence>
<keyword evidence="1" id="KW-0472">Membrane</keyword>
<dbReference type="STRING" id="298654.FraEuI1c_6135"/>
<dbReference type="eggNOG" id="ENOG503416Y">
    <property type="taxonomic scope" value="Bacteria"/>
</dbReference>
<feature type="transmembrane region" description="Helical" evidence="1">
    <location>
        <begin position="177"/>
        <end position="199"/>
    </location>
</feature>
<feature type="transmembrane region" description="Helical" evidence="1">
    <location>
        <begin position="96"/>
        <end position="118"/>
    </location>
</feature>
<feature type="transmembrane region" description="Helical" evidence="1">
    <location>
        <begin position="205"/>
        <end position="221"/>
    </location>
</feature>
<feature type="transmembrane region" description="Helical" evidence="1">
    <location>
        <begin position="152"/>
        <end position="170"/>
    </location>
</feature>
<dbReference type="Proteomes" id="UP000002484">
    <property type="component" value="Chromosome"/>
</dbReference>
<protein>
    <recommendedName>
        <fullName evidence="4">DUF4386 family protein</fullName>
    </recommendedName>
</protein>
<sequence length="232" mass="23779">MATMTTAPVGHETVAGTPARSRWTWLGVGAGVLGIVATMFTSPNVGTDHVGPGALAKLSRGQLQLGGALGYLAVAVLLVLAASWRSRAVPTGRGAVAARVVADGLTASAAALSLGYGWKLALALYLPGGLNENGFGTEGQFFYLMLNDFGPFIGYLGVVVAAGAVAWLSLRDHLVSRWLGLVSLIPPVAVAFMSCGLSIAGFPGMVGPIWLIVAFAGLSLGKHRILHTDVDA</sequence>
<dbReference type="InParanoid" id="E3J214"/>